<dbReference type="AlphaFoldDB" id="A0A7R8ZN49"/>
<evidence type="ECO:0000256" key="1">
    <source>
        <dbReference type="ARBA" id="ARBA00023157"/>
    </source>
</evidence>
<accession>A0A7R8ZN49</accession>
<dbReference type="CDD" id="cd00041">
    <property type="entry name" value="CUB"/>
    <property type="match status" value="1"/>
</dbReference>
<dbReference type="Gene3D" id="2.60.120.290">
    <property type="entry name" value="Spermadhesin, CUB domain"/>
    <property type="match status" value="1"/>
</dbReference>
<dbReference type="SUPFAM" id="SSF49854">
    <property type="entry name" value="Spermadhesin, CUB domain"/>
    <property type="match status" value="1"/>
</dbReference>
<organism evidence="3">
    <name type="scientific">Cyprideis torosa</name>
    <dbReference type="NCBI Taxonomy" id="163714"/>
    <lineage>
        <taxon>Eukaryota</taxon>
        <taxon>Metazoa</taxon>
        <taxon>Ecdysozoa</taxon>
        <taxon>Arthropoda</taxon>
        <taxon>Crustacea</taxon>
        <taxon>Oligostraca</taxon>
        <taxon>Ostracoda</taxon>
        <taxon>Podocopa</taxon>
        <taxon>Podocopida</taxon>
        <taxon>Cytherocopina</taxon>
        <taxon>Cytheroidea</taxon>
        <taxon>Cytherideidae</taxon>
        <taxon>Cyprideis</taxon>
    </lineage>
</organism>
<dbReference type="InterPro" id="IPR035914">
    <property type="entry name" value="Sperma_CUB_dom_sf"/>
</dbReference>
<evidence type="ECO:0000313" key="3">
    <source>
        <dbReference type="EMBL" id="CAD7225520.1"/>
    </source>
</evidence>
<dbReference type="Pfam" id="PF00431">
    <property type="entry name" value="CUB"/>
    <property type="match status" value="1"/>
</dbReference>
<dbReference type="PANTHER" id="PTHR47537">
    <property type="entry name" value="CUBILIN"/>
    <property type="match status" value="1"/>
</dbReference>
<dbReference type="PANTHER" id="PTHR47537:SF2">
    <property type="entry name" value="CUBILIN"/>
    <property type="match status" value="1"/>
</dbReference>
<dbReference type="InterPro" id="IPR053207">
    <property type="entry name" value="Non-NMDA_GluR_Accessory"/>
</dbReference>
<dbReference type="EMBL" id="OB660592">
    <property type="protein sequence ID" value="CAD7225520.1"/>
    <property type="molecule type" value="Genomic_DNA"/>
</dbReference>
<keyword evidence="1" id="KW-1015">Disulfide bond</keyword>
<sequence>MLAQLQTCAFTFLIGSALAQGQFFPDYFKELTGKTVNVTFCSFRYEREDGYLYSPDYPFDYPPLSDCIYEFIRPSEDYCGIKFFVEQLGIEGEEPCDQDFLEVLSCQPRESARLANGNICGLRIKSAYFDLPSPLPLPLDFQYGLPKPMWVLLSRPFPKITGIGETVDRGVAPNHRFKTQEKWVGGVVALVDSTSPTEDTHSSGSLGHKRYLLAQAADTLLMNGGRCSVSSRPSSRRSSIVVVSLSLFFPSLSCFNTSPSEDALWRSSAAHAGIETAE</sequence>
<protein>
    <submittedName>
        <fullName evidence="3">Uncharacterized protein</fullName>
    </submittedName>
</protein>
<gene>
    <name evidence="3" type="ORF">CTOB1V02_LOCUS3459</name>
</gene>
<evidence type="ECO:0000256" key="2">
    <source>
        <dbReference type="PROSITE-ProRule" id="PRU00059"/>
    </source>
</evidence>
<dbReference type="GO" id="GO:0005886">
    <property type="term" value="C:plasma membrane"/>
    <property type="evidence" value="ECO:0007669"/>
    <property type="project" value="TreeGrafter"/>
</dbReference>
<dbReference type="InterPro" id="IPR000859">
    <property type="entry name" value="CUB_dom"/>
</dbReference>
<reference evidence="3" key="1">
    <citation type="submission" date="2020-11" db="EMBL/GenBank/DDBJ databases">
        <authorList>
            <person name="Tran Van P."/>
        </authorList>
    </citation>
    <scope>NUCLEOTIDE SEQUENCE</scope>
</reference>
<dbReference type="OrthoDB" id="6369184at2759"/>
<proteinExistence type="predicted"/>
<comment type="caution">
    <text evidence="2">Lacks conserved residue(s) required for the propagation of feature annotation.</text>
</comment>
<dbReference type="PROSITE" id="PS01180">
    <property type="entry name" value="CUB"/>
    <property type="match status" value="1"/>
</dbReference>
<name>A0A7R8ZN49_9CRUS</name>